<evidence type="ECO:0000313" key="1">
    <source>
        <dbReference type="EMBL" id="GEL54835.1"/>
    </source>
</evidence>
<keyword evidence="2" id="KW-1185">Reference proteome</keyword>
<dbReference type="EMBL" id="BJVS01000010">
    <property type="protein sequence ID" value="GEL54835.1"/>
    <property type="molecule type" value="Genomic_DNA"/>
</dbReference>
<organism evidence="1 2">
    <name type="scientific">Asaia bogorensis NBRC 16594</name>
    <dbReference type="NCBI Taxonomy" id="1231624"/>
    <lineage>
        <taxon>Bacteria</taxon>
        <taxon>Pseudomonadati</taxon>
        <taxon>Pseudomonadota</taxon>
        <taxon>Alphaproteobacteria</taxon>
        <taxon>Acetobacterales</taxon>
        <taxon>Acetobacteraceae</taxon>
        <taxon>Asaia</taxon>
    </lineage>
</organism>
<protein>
    <submittedName>
        <fullName evidence="1">Uncharacterized protein</fullName>
    </submittedName>
</protein>
<name>A0AAN4U4F8_9PROT</name>
<comment type="caution">
    <text evidence="1">The sequence shown here is derived from an EMBL/GenBank/DDBJ whole genome shotgun (WGS) entry which is preliminary data.</text>
</comment>
<evidence type="ECO:0000313" key="2">
    <source>
        <dbReference type="Proteomes" id="UP000321287"/>
    </source>
</evidence>
<sequence length="119" mass="12761">MTIATRHLFDAMTAFAFEQGYRVTEGAHRLPAAPERWFAAVLCAADARLRQEGGGGCRVGLPVAPANEDAHSGTAAPSTVETTDLRALVETIHDILIACRDPEGFIALECILEKERALA</sequence>
<reference evidence="1 2" key="1">
    <citation type="submission" date="2019-07" db="EMBL/GenBank/DDBJ databases">
        <title>Whole genome shotgun sequence of Asaia bogorensis NBRC 16594.</title>
        <authorList>
            <person name="Hosoyama A."/>
            <person name="Uohara A."/>
            <person name="Ohji S."/>
            <person name="Ichikawa N."/>
        </authorList>
    </citation>
    <scope>NUCLEOTIDE SEQUENCE [LARGE SCALE GENOMIC DNA]</scope>
    <source>
        <strain evidence="1 2">NBRC 16594</strain>
    </source>
</reference>
<gene>
    <name evidence="1" type="ORF">ABO01nite_28420</name>
</gene>
<dbReference type="Proteomes" id="UP000321287">
    <property type="component" value="Unassembled WGS sequence"/>
</dbReference>
<proteinExistence type="predicted"/>
<dbReference type="AlphaFoldDB" id="A0AAN4U4F8"/>
<accession>A0AAN4U4F8</accession>